<reference evidence="1" key="2">
    <citation type="submission" date="2020-11" db="EMBL/GenBank/DDBJ databases">
        <authorList>
            <person name="McCartney M.A."/>
            <person name="Auch B."/>
            <person name="Kono T."/>
            <person name="Mallez S."/>
            <person name="Becker A."/>
            <person name="Gohl D.M."/>
            <person name="Silverstein K.A.T."/>
            <person name="Koren S."/>
            <person name="Bechman K.B."/>
            <person name="Herman A."/>
            <person name="Abrahante J.E."/>
            <person name="Garbe J."/>
        </authorList>
    </citation>
    <scope>NUCLEOTIDE SEQUENCE</scope>
    <source>
        <strain evidence="1">Duluth1</strain>
        <tissue evidence="1">Whole animal</tissue>
    </source>
</reference>
<organism evidence="1 2">
    <name type="scientific">Dreissena polymorpha</name>
    <name type="common">Zebra mussel</name>
    <name type="synonym">Mytilus polymorpha</name>
    <dbReference type="NCBI Taxonomy" id="45954"/>
    <lineage>
        <taxon>Eukaryota</taxon>
        <taxon>Metazoa</taxon>
        <taxon>Spiralia</taxon>
        <taxon>Lophotrochozoa</taxon>
        <taxon>Mollusca</taxon>
        <taxon>Bivalvia</taxon>
        <taxon>Autobranchia</taxon>
        <taxon>Heteroconchia</taxon>
        <taxon>Euheterodonta</taxon>
        <taxon>Imparidentia</taxon>
        <taxon>Neoheterodontei</taxon>
        <taxon>Myida</taxon>
        <taxon>Dreissenoidea</taxon>
        <taxon>Dreissenidae</taxon>
        <taxon>Dreissena</taxon>
    </lineage>
</organism>
<name>A0A9D4DVZ9_DREPO</name>
<accession>A0A9D4DVZ9</accession>
<gene>
    <name evidence="1" type="ORF">DPMN_170339</name>
</gene>
<dbReference type="Proteomes" id="UP000828390">
    <property type="component" value="Unassembled WGS sequence"/>
</dbReference>
<comment type="caution">
    <text evidence="1">The sequence shown here is derived from an EMBL/GenBank/DDBJ whole genome shotgun (WGS) entry which is preliminary data.</text>
</comment>
<reference evidence="1" key="1">
    <citation type="journal article" date="2019" name="bioRxiv">
        <title>The Genome of the Zebra Mussel, Dreissena polymorpha: A Resource for Invasive Species Research.</title>
        <authorList>
            <person name="McCartney M.A."/>
            <person name="Auch B."/>
            <person name="Kono T."/>
            <person name="Mallez S."/>
            <person name="Zhang Y."/>
            <person name="Obille A."/>
            <person name="Becker A."/>
            <person name="Abrahante J.E."/>
            <person name="Garbe J."/>
            <person name="Badalamenti J.P."/>
            <person name="Herman A."/>
            <person name="Mangelson H."/>
            <person name="Liachko I."/>
            <person name="Sullivan S."/>
            <person name="Sone E.D."/>
            <person name="Koren S."/>
            <person name="Silverstein K.A.T."/>
            <person name="Beckman K.B."/>
            <person name="Gohl D.M."/>
        </authorList>
    </citation>
    <scope>NUCLEOTIDE SEQUENCE</scope>
    <source>
        <strain evidence="1">Duluth1</strain>
        <tissue evidence="1">Whole animal</tissue>
    </source>
</reference>
<sequence>MKVAKTEKISPGNMVKLYKSLVMPHLEYAAPVWQCSSRVQCCNAALMSRYWKMYREKDSVYA</sequence>
<evidence type="ECO:0000313" key="2">
    <source>
        <dbReference type="Proteomes" id="UP000828390"/>
    </source>
</evidence>
<protein>
    <submittedName>
        <fullName evidence="1">Uncharacterized protein</fullName>
    </submittedName>
</protein>
<evidence type="ECO:0000313" key="1">
    <source>
        <dbReference type="EMBL" id="KAH3769092.1"/>
    </source>
</evidence>
<proteinExistence type="predicted"/>
<keyword evidence="2" id="KW-1185">Reference proteome</keyword>
<dbReference type="EMBL" id="JAIWYP010000009">
    <property type="protein sequence ID" value="KAH3769092.1"/>
    <property type="molecule type" value="Genomic_DNA"/>
</dbReference>
<dbReference type="AlphaFoldDB" id="A0A9D4DVZ9"/>